<dbReference type="InterPro" id="IPR036770">
    <property type="entry name" value="Ankyrin_rpt-contain_sf"/>
</dbReference>
<feature type="repeat" description="ANK" evidence="4">
    <location>
        <begin position="238"/>
        <end position="270"/>
    </location>
</feature>
<dbReference type="AlphaFoldDB" id="A0A418D4K6"/>
<protein>
    <recommendedName>
        <fullName evidence="5">HTH CENPB-type domain-containing protein</fullName>
    </recommendedName>
</protein>
<dbReference type="InterPro" id="IPR050776">
    <property type="entry name" value="Ank_Repeat/CDKN_Inhibitor"/>
</dbReference>
<accession>A0A418D4K6</accession>
<dbReference type="PANTHER" id="PTHR24201">
    <property type="entry name" value="ANK_REP_REGION DOMAIN-CONTAINING PROTEIN"/>
    <property type="match status" value="1"/>
</dbReference>
<evidence type="ECO:0000259" key="5">
    <source>
        <dbReference type="PROSITE" id="PS51253"/>
    </source>
</evidence>
<proteinExistence type="predicted"/>
<evidence type="ECO:0000256" key="3">
    <source>
        <dbReference type="ARBA" id="ARBA00023125"/>
    </source>
</evidence>
<dbReference type="PROSITE" id="PS50088">
    <property type="entry name" value="ANK_REPEAT"/>
    <property type="match status" value="3"/>
</dbReference>
<sequence>MSLHCDTTADEELVHIPDEILESPRAGVKRKGGGPRLTDAQRMEILQAIETAVEAQADNKNLLKPKIPTKRLADEYGVTPAAIRKLVKQKDKFLSRFETGREDVRQSRRRGGDGAKIEFERELYRWVCGLRARNVTIVPSYIQQRALLVAKKYPNMDKFQASWGWYYRFCTRYNVTGGAISTAPASSDNHLMHLDDTSDGTLLSHMDMMYLDAAKMGDTHTLQSCLLKGTYIDSVDEAGCTALVLATQGGHFHVMKFLIEHGAKPDATDESGSTVLVLATKQGFLNAVKVCLEASARVDATDPNLKTPLILAAERGDLKAIKMLLKFGANIEATDEDGLTPTELAQSLGHPDLLSFDV</sequence>
<dbReference type="GO" id="GO:0003677">
    <property type="term" value="F:DNA binding"/>
    <property type="evidence" value="ECO:0007669"/>
    <property type="project" value="UniProtKB-KW"/>
</dbReference>
<dbReference type="Pfam" id="PF12796">
    <property type="entry name" value="Ank_2"/>
    <property type="match status" value="1"/>
</dbReference>
<name>A0A418D4K6_APHAT</name>
<evidence type="ECO:0000313" key="6">
    <source>
        <dbReference type="EMBL" id="RHY89375.1"/>
    </source>
</evidence>
<dbReference type="InterPro" id="IPR006600">
    <property type="entry name" value="HTH_CenpB_DNA-bd_dom"/>
</dbReference>
<evidence type="ECO:0000256" key="2">
    <source>
        <dbReference type="ARBA" id="ARBA00023043"/>
    </source>
</evidence>
<feature type="repeat" description="ANK" evidence="4">
    <location>
        <begin position="304"/>
        <end position="336"/>
    </location>
</feature>
<evidence type="ECO:0000256" key="1">
    <source>
        <dbReference type="ARBA" id="ARBA00022737"/>
    </source>
</evidence>
<dbReference type="InterPro" id="IPR002110">
    <property type="entry name" value="Ankyrin_rpt"/>
</dbReference>
<dbReference type="Gene3D" id="1.25.40.20">
    <property type="entry name" value="Ankyrin repeat-containing domain"/>
    <property type="match status" value="1"/>
</dbReference>
<dbReference type="Pfam" id="PF03221">
    <property type="entry name" value="HTH_Tnp_Tc5"/>
    <property type="match status" value="1"/>
</dbReference>
<dbReference type="Proteomes" id="UP000285712">
    <property type="component" value="Unassembled WGS sequence"/>
</dbReference>
<dbReference type="EMBL" id="QUTG01004019">
    <property type="protein sequence ID" value="RHY89375.1"/>
    <property type="molecule type" value="Genomic_DNA"/>
</dbReference>
<keyword evidence="1" id="KW-0677">Repeat</keyword>
<dbReference type="SMART" id="SM00248">
    <property type="entry name" value="ANK"/>
    <property type="match status" value="3"/>
</dbReference>
<dbReference type="PROSITE" id="PS50297">
    <property type="entry name" value="ANK_REP_REGION"/>
    <property type="match status" value="2"/>
</dbReference>
<dbReference type="VEuPathDB" id="FungiDB:H257_08172"/>
<dbReference type="InterPro" id="IPR009057">
    <property type="entry name" value="Homeodomain-like_sf"/>
</dbReference>
<keyword evidence="3" id="KW-0238">DNA-binding</keyword>
<keyword evidence="2 4" id="KW-0040">ANK repeat</keyword>
<evidence type="ECO:0000313" key="7">
    <source>
        <dbReference type="Proteomes" id="UP000285712"/>
    </source>
</evidence>
<reference evidence="6 7" key="1">
    <citation type="submission" date="2018-08" db="EMBL/GenBank/DDBJ databases">
        <title>Aphanomyces genome sequencing and annotation.</title>
        <authorList>
            <person name="Minardi D."/>
            <person name="Oidtmann B."/>
            <person name="Van Der Giezen M."/>
            <person name="Studholme D.J."/>
        </authorList>
    </citation>
    <scope>NUCLEOTIDE SEQUENCE [LARGE SCALE GENOMIC DNA]</scope>
    <source>
        <strain evidence="6 7">Sv</strain>
    </source>
</reference>
<dbReference type="SUPFAM" id="SSF48403">
    <property type="entry name" value="Ankyrin repeat"/>
    <property type="match status" value="1"/>
</dbReference>
<feature type="repeat" description="ANK" evidence="4">
    <location>
        <begin position="271"/>
        <end position="303"/>
    </location>
</feature>
<dbReference type="Pfam" id="PF00023">
    <property type="entry name" value="Ank"/>
    <property type="match status" value="1"/>
</dbReference>
<gene>
    <name evidence="6" type="ORF">DYB35_001850</name>
</gene>
<dbReference type="Gene3D" id="1.10.10.60">
    <property type="entry name" value="Homeodomain-like"/>
    <property type="match status" value="2"/>
</dbReference>
<organism evidence="6 7">
    <name type="scientific">Aphanomyces astaci</name>
    <name type="common">Crayfish plague agent</name>
    <dbReference type="NCBI Taxonomy" id="112090"/>
    <lineage>
        <taxon>Eukaryota</taxon>
        <taxon>Sar</taxon>
        <taxon>Stramenopiles</taxon>
        <taxon>Oomycota</taxon>
        <taxon>Saprolegniomycetes</taxon>
        <taxon>Saprolegniales</taxon>
        <taxon>Verrucalvaceae</taxon>
        <taxon>Aphanomyces</taxon>
    </lineage>
</organism>
<comment type="caution">
    <text evidence="6">The sequence shown here is derived from an EMBL/GenBank/DDBJ whole genome shotgun (WGS) entry which is preliminary data.</text>
</comment>
<evidence type="ECO:0000256" key="4">
    <source>
        <dbReference type="PROSITE-ProRule" id="PRU00023"/>
    </source>
</evidence>
<dbReference type="PROSITE" id="PS51253">
    <property type="entry name" value="HTH_CENPB"/>
    <property type="match status" value="1"/>
</dbReference>
<dbReference type="SUPFAM" id="SSF46689">
    <property type="entry name" value="Homeodomain-like"/>
    <property type="match status" value="1"/>
</dbReference>
<feature type="domain" description="HTH CENPB-type" evidence="5">
    <location>
        <begin position="107"/>
        <end position="179"/>
    </location>
</feature>